<dbReference type="PROSITE" id="PS50853">
    <property type="entry name" value="FN3"/>
    <property type="match status" value="1"/>
</dbReference>
<sequence length="835" mass="92880">MKKPVSKRIASALVAGMLMVSPIISSISASAGDTFTTTSTYPNNQKTGWYNNYHHEIWQADTPNSSSMTLHDNDGGFSTQWKCGPNGSRGNFLARRGLFWDKDNPKTYKDYKPFVCDYDCTWSAGSSGNSRICIYGWAQNPLVEYYIIEDWKNWSPAQDASAQYKGSCNIDGSQYKVYTCQRKSYTIEGDNLPFTQYISIRQNLRTKGTIHVSEHFKAWESMGMKMNNLYEIAFNVEGWESDGSADVKMDMYEDDGGYNPDPVQEESEIEGTLYSATFENGTNYWTGRGSASVTSSSSTAYEGSKSLYVSGRTDNWNGGEVELNTSTFKPGSAYSFSTMVNPTESTTLQLTMQYDDQSGTTNYTQIAEGSCTAGKWTKLENTSFTIPSGASNVKVYVEAPDSLCDFYVDRAIIASKGYTAEGSSSGGTGSTSATVPSNIKVAYSSQYKQLQFTWDKVKGADKYGIAVYLAGKWRVQTSNISGNSYVTPKNLTPNMSYKVAIAARVNGKWDTAGALENYVTVTTRANNNIEYHTPSNSGNTGGNNENNGGNNNQQQTTSNYNYQSNMQFKEAPSYYFNSCSQQGKVVKESYNGINGYNSLNVYLPYGYDSSKKYNIFYLMHGGGENENTLFYQDDTMMQNLFDNMIKNGELDPLIVVTPTFNKTEAGKFYNEFRQSVVPFVEGKYSTYAGKNTSQSSLQASRMHRAYGGFSMGGVSTWAVMENCLDIVGYFMPLSGDHWNGNSGYDKAKSIANAIDKSGLQKNQYFIFAATGSDDIAYPNVNPQINEMKKMSQFVYTSDFSKGNLYFLVASGKTHWWGYVRHYVYDALPSFFHEGQ</sequence>
<reference evidence="14 15" key="1">
    <citation type="submission" date="2013-06" db="EMBL/GenBank/DDBJ databases">
        <title>Rumen cellulosomics: divergent fiber-degrading strategies revealed by comparative genome-wide analysis of six Ruminococcal strains.</title>
        <authorList>
            <person name="Dassa B."/>
            <person name="Borovok I."/>
            <person name="Lamed R."/>
            <person name="Flint H."/>
            <person name="Yeoman C.J."/>
            <person name="White B."/>
            <person name="Bayer E.A."/>
        </authorList>
    </citation>
    <scope>NUCLEOTIDE SEQUENCE [LARGE SCALE GENOMIC DNA]</scope>
    <source>
        <strain evidence="14 15">SY3</strain>
    </source>
</reference>
<comment type="catalytic activity">
    <reaction evidence="1 9">
        <text>Endohydrolysis of (1-&gt;4)-beta-D-xylosidic linkages in xylans.</text>
        <dbReference type="EC" id="3.2.1.8"/>
    </reaction>
</comment>
<evidence type="ECO:0000256" key="11">
    <source>
        <dbReference type="SAM" id="SignalP"/>
    </source>
</evidence>
<gene>
    <name evidence="14" type="ORF">RASY3_09870</name>
</gene>
<keyword evidence="8 9" id="KW-0624">Polysaccharide degradation</keyword>
<feature type="compositionally biased region" description="Low complexity" evidence="10">
    <location>
        <begin position="535"/>
        <end position="558"/>
    </location>
</feature>
<evidence type="ECO:0000313" key="14">
    <source>
        <dbReference type="EMBL" id="EXM39976.1"/>
    </source>
</evidence>
<dbReference type="EMBL" id="JEOB01000002">
    <property type="protein sequence ID" value="EXM39976.1"/>
    <property type="molecule type" value="Genomic_DNA"/>
</dbReference>
<feature type="signal peptide" evidence="11">
    <location>
        <begin position="1"/>
        <end position="31"/>
    </location>
</feature>
<dbReference type="SUPFAM" id="SSF49785">
    <property type="entry name" value="Galactose-binding domain-like"/>
    <property type="match status" value="1"/>
</dbReference>
<keyword evidence="15" id="KW-1185">Reference proteome</keyword>
<organism evidence="14 15">
    <name type="scientific">Ruminococcus albus SY3</name>
    <dbReference type="NCBI Taxonomy" id="1341156"/>
    <lineage>
        <taxon>Bacteria</taxon>
        <taxon>Bacillati</taxon>
        <taxon>Bacillota</taxon>
        <taxon>Clostridia</taxon>
        <taxon>Eubacteriales</taxon>
        <taxon>Oscillospiraceae</taxon>
        <taxon>Ruminococcus</taxon>
    </lineage>
</organism>
<dbReference type="Proteomes" id="UP000021369">
    <property type="component" value="Unassembled WGS sequence"/>
</dbReference>
<feature type="active site" description="Nucleophile" evidence="9">
    <location>
        <position position="144"/>
    </location>
</feature>
<comment type="similarity">
    <text evidence="9">Belongs to the glycosyl hydrolase 11 (cellulase G) family.</text>
</comment>
<dbReference type="InterPro" id="IPR008979">
    <property type="entry name" value="Galactose-bd-like_sf"/>
</dbReference>
<keyword evidence="11" id="KW-0732">Signal</keyword>
<name>A0A011VXJ4_RUMAL</name>
<dbReference type="InterPro" id="IPR013320">
    <property type="entry name" value="ConA-like_dom_sf"/>
</dbReference>
<evidence type="ECO:0000256" key="4">
    <source>
        <dbReference type="ARBA" id="ARBA00022651"/>
    </source>
</evidence>
<evidence type="ECO:0000256" key="8">
    <source>
        <dbReference type="ARBA" id="ARBA00023326"/>
    </source>
</evidence>
<dbReference type="Pfam" id="PF02018">
    <property type="entry name" value="CBM_4_9"/>
    <property type="match status" value="1"/>
</dbReference>
<dbReference type="Gene3D" id="2.60.120.260">
    <property type="entry name" value="Galactose-binding domain-like"/>
    <property type="match status" value="1"/>
</dbReference>
<keyword evidence="5 9" id="KW-0378">Hydrolase</keyword>
<dbReference type="PROSITE" id="PS00776">
    <property type="entry name" value="GH11_1"/>
    <property type="match status" value="1"/>
</dbReference>
<dbReference type="AlphaFoldDB" id="A0A011VXJ4"/>
<dbReference type="EC" id="3.2.1.8" evidence="3 9"/>
<dbReference type="OrthoDB" id="9777383at2"/>
<dbReference type="UniPathway" id="UPA00114"/>
<dbReference type="PATRIC" id="fig|1341156.4.peg.1275"/>
<evidence type="ECO:0000256" key="10">
    <source>
        <dbReference type="SAM" id="MobiDB-lite"/>
    </source>
</evidence>
<dbReference type="PANTHER" id="PTHR46828:SF2">
    <property type="entry name" value="ENDO-1,4-BETA-XYLANASE A-RELATED"/>
    <property type="match status" value="1"/>
</dbReference>
<keyword evidence="7 9" id="KW-0326">Glycosidase</keyword>
<keyword evidence="4 9" id="KW-0858">Xylan degradation</keyword>
<feature type="chain" id="PRO_5001464362" description="endo-1,4-beta-xylanase" evidence="11">
    <location>
        <begin position="32"/>
        <end position="835"/>
    </location>
</feature>
<evidence type="ECO:0000256" key="5">
    <source>
        <dbReference type="ARBA" id="ARBA00022801"/>
    </source>
</evidence>
<dbReference type="Pfam" id="PF00457">
    <property type="entry name" value="Glyco_hydro_11"/>
    <property type="match status" value="1"/>
</dbReference>
<evidence type="ECO:0000313" key="15">
    <source>
        <dbReference type="Proteomes" id="UP000021369"/>
    </source>
</evidence>
<comment type="caution">
    <text evidence="14">The sequence shown here is derived from an EMBL/GenBank/DDBJ whole genome shotgun (WGS) entry which is preliminary data.</text>
</comment>
<dbReference type="SUPFAM" id="SSF53474">
    <property type="entry name" value="alpha/beta-Hydrolases"/>
    <property type="match status" value="1"/>
</dbReference>
<dbReference type="InterPro" id="IPR018208">
    <property type="entry name" value="GH11_AS_1"/>
</dbReference>
<evidence type="ECO:0000256" key="7">
    <source>
        <dbReference type="ARBA" id="ARBA00023295"/>
    </source>
</evidence>
<dbReference type="GO" id="GO:0031176">
    <property type="term" value="F:endo-1,4-beta-xylanase activity"/>
    <property type="evidence" value="ECO:0007669"/>
    <property type="project" value="UniProtKB-UniRule"/>
</dbReference>
<protein>
    <recommendedName>
        <fullName evidence="3 9">endo-1,4-beta-xylanase</fullName>
        <ecNumber evidence="3 9">3.2.1.8</ecNumber>
    </recommendedName>
</protein>
<dbReference type="InterPro" id="IPR013319">
    <property type="entry name" value="GH11/12"/>
</dbReference>
<dbReference type="GO" id="GO:0045493">
    <property type="term" value="P:xylan catabolic process"/>
    <property type="evidence" value="ECO:0007669"/>
    <property type="project" value="UniProtKB-UniRule"/>
</dbReference>
<evidence type="ECO:0000256" key="6">
    <source>
        <dbReference type="ARBA" id="ARBA00023277"/>
    </source>
</evidence>
<evidence type="ECO:0000256" key="2">
    <source>
        <dbReference type="ARBA" id="ARBA00004851"/>
    </source>
</evidence>
<evidence type="ECO:0000259" key="12">
    <source>
        <dbReference type="PROSITE" id="PS50853"/>
    </source>
</evidence>
<dbReference type="PRINTS" id="PR00911">
    <property type="entry name" value="GLHYDRLASE11"/>
</dbReference>
<dbReference type="PROSITE" id="PS51761">
    <property type="entry name" value="GH11_3"/>
    <property type="match status" value="1"/>
</dbReference>
<feature type="domain" description="Fibronectin type-III" evidence="12">
    <location>
        <begin position="435"/>
        <end position="526"/>
    </location>
</feature>
<feature type="active site" description="Proton donor" evidence="9">
    <location>
        <position position="237"/>
    </location>
</feature>
<accession>A0A011VXJ4</accession>
<evidence type="ECO:0000259" key="13">
    <source>
        <dbReference type="PROSITE" id="PS51761"/>
    </source>
</evidence>
<dbReference type="PANTHER" id="PTHR46828">
    <property type="entry name" value="ENDO-1,4-BETA-XYLANASE A-RELATED"/>
    <property type="match status" value="1"/>
</dbReference>
<feature type="domain" description="GH11" evidence="13">
    <location>
        <begin position="41"/>
        <end position="250"/>
    </location>
</feature>
<dbReference type="InterPro" id="IPR029058">
    <property type="entry name" value="AB_hydrolase_fold"/>
</dbReference>
<keyword evidence="6 9" id="KW-0119">Carbohydrate metabolism</keyword>
<dbReference type="SUPFAM" id="SSF49899">
    <property type="entry name" value="Concanavalin A-like lectins/glucanases"/>
    <property type="match status" value="1"/>
</dbReference>
<evidence type="ECO:0000256" key="1">
    <source>
        <dbReference type="ARBA" id="ARBA00000681"/>
    </source>
</evidence>
<dbReference type="RefSeq" id="WP_051506464.1">
    <property type="nucleotide sequence ID" value="NZ_JEOB01000002.1"/>
</dbReference>
<proteinExistence type="inferred from homology"/>
<evidence type="ECO:0000256" key="3">
    <source>
        <dbReference type="ARBA" id="ARBA00012590"/>
    </source>
</evidence>
<dbReference type="InterPro" id="IPR003305">
    <property type="entry name" value="CenC_carb-bd"/>
</dbReference>
<dbReference type="Gene3D" id="2.60.120.180">
    <property type="match status" value="1"/>
</dbReference>
<dbReference type="InterPro" id="IPR003961">
    <property type="entry name" value="FN3_dom"/>
</dbReference>
<dbReference type="InterPro" id="IPR033123">
    <property type="entry name" value="GH11_dom"/>
</dbReference>
<evidence type="ECO:0000256" key="9">
    <source>
        <dbReference type="PROSITE-ProRule" id="PRU01097"/>
    </source>
</evidence>
<dbReference type="Gene3D" id="3.40.50.1820">
    <property type="entry name" value="alpha/beta hydrolase"/>
    <property type="match status" value="1"/>
</dbReference>
<dbReference type="InterPro" id="IPR001137">
    <property type="entry name" value="Glyco_hydro_11"/>
</dbReference>
<comment type="pathway">
    <text evidence="2 9">Glycan degradation; xylan degradation.</text>
</comment>
<feature type="region of interest" description="Disordered" evidence="10">
    <location>
        <begin position="529"/>
        <end position="558"/>
    </location>
</feature>